<evidence type="ECO:0000259" key="5">
    <source>
        <dbReference type="Pfam" id="PF04542"/>
    </source>
</evidence>
<dbReference type="AlphaFoldDB" id="A0A7W8EAV8"/>
<dbReference type="InterPro" id="IPR013249">
    <property type="entry name" value="RNA_pol_sigma70_r4_t2"/>
</dbReference>
<evidence type="ECO:0000256" key="4">
    <source>
        <dbReference type="ARBA" id="ARBA00023163"/>
    </source>
</evidence>
<comment type="caution">
    <text evidence="7">The sequence shown here is derived from an EMBL/GenBank/DDBJ whole genome shotgun (WGS) entry which is preliminary data.</text>
</comment>
<organism evidence="7 8">
    <name type="scientific">Granulicella mallensis</name>
    <dbReference type="NCBI Taxonomy" id="940614"/>
    <lineage>
        <taxon>Bacteria</taxon>
        <taxon>Pseudomonadati</taxon>
        <taxon>Acidobacteriota</taxon>
        <taxon>Terriglobia</taxon>
        <taxon>Terriglobales</taxon>
        <taxon>Acidobacteriaceae</taxon>
        <taxon>Granulicella</taxon>
    </lineage>
</organism>
<evidence type="ECO:0000256" key="2">
    <source>
        <dbReference type="ARBA" id="ARBA00023015"/>
    </source>
</evidence>
<gene>
    <name evidence="7" type="ORF">HDF15_003301</name>
</gene>
<dbReference type="InterPro" id="IPR039425">
    <property type="entry name" value="RNA_pol_sigma-70-like"/>
</dbReference>
<dbReference type="SUPFAM" id="SSF88946">
    <property type="entry name" value="Sigma2 domain of RNA polymerase sigma factors"/>
    <property type="match status" value="1"/>
</dbReference>
<keyword evidence="4" id="KW-0804">Transcription</keyword>
<dbReference type="GO" id="GO:0003677">
    <property type="term" value="F:DNA binding"/>
    <property type="evidence" value="ECO:0007669"/>
    <property type="project" value="InterPro"/>
</dbReference>
<comment type="similarity">
    <text evidence="1">Belongs to the sigma-70 factor family. ECF subfamily.</text>
</comment>
<dbReference type="SUPFAM" id="SSF88659">
    <property type="entry name" value="Sigma3 and sigma4 domains of RNA polymerase sigma factors"/>
    <property type="match status" value="1"/>
</dbReference>
<dbReference type="InterPro" id="IPR007627">
    <property type="entry name" value="RNA_pol_sigma70_r2"/>
</dbReference>
<dbReference type="InterPro" id="IPR014284">
    <property type="entry name" value="RNA_pol_sigma-70_dom"/>
</dbReference>
<dbReference type="Gene3D" id="1.10.10.10">
    <property type="entry name" value="Winged helix-like DNA-binding domain superfamily/Winged helix DNA-binding domain"/>
    <property type="match status" value="1"/>
</dbReference>
<dbReference type="PANTHER" id="PTHR43133">
    <property type="entry name" value="RNA POLYMERASE ECF-TYPE SIGMA FACTO"/>
    <property type="match status" value="1"/>
</dbReference>
<dbReference type="InterPro" id="IPR036388">
    <property type="entry name" value="WH-like_DNA-bd_sf"/>
</dbReference>
<reference evidence="7 8" key="1">
    <citation type="submission" date="2020-08" db="EMBL/GenBank/DDBJ databases">
        <title>Genomic Encyclopedia of Type Strains, Phase IV (KMG-V): Genome sequencing to study the core and pangenomes of soil and plant-associated prokaryotes.</title>
        <authorList>
            <person name="Whitman W."/>
        </authorList>
    </citation>
    <scope>NUCLEOTIDE SEQUENCE [LARGE SCALE GENOMIC DNA]</scope>
    <source>
        <strain evidence="7 8">X5P3</strain>
    </source>
</reference>
<evidence type="ECO:0000256" key="1">
    <source>
        <dbReference type="ARBA" id="ARBA00010641"/>
    </source>
</evidence>
<evidence type="ECO:0000313" key="8">
    <source>
        <dbReference type="Proteomes" id="UP000584867"/>
    </source>
</evidence>
<evidence type="ECO:0000259" key="6">
    <source>
        <dbReference type="Pfam" id="PF08281"/>
    </source>
</evidence>
<evidence type="ECO:0000313" key="7">
    <source>
        <dbReference type="EMBL" id="MBB5064939.1"/>
    </source>
</evidence>
<dbReference type="InterPro" id="IPR013325">
    <property type="entry name" value="RNA_pol_sigma_r2"/>
</dbReference>
<dbReference type="GO" id="GO:0016987">
    <property type="term" value="F:sigma factor activity"/>
    <property type="evidence" value="ECO:0007669"/>
    <property type="project" value="UniProtKB-KW"/>
</dbReference>
<dbReference type="NCBIfam" id="TIGR02937">
    <property type="entry name" value="sigma70-ECF"/>
    <property type="match status" value="1"/>
</dbReference>
<proteinExistence type="inferred from homology"/>
<feature type="domain" description="RNA polymerase sigma-70 region 2" evidence="5">
    <location>
        <begin position="39"/>
        <end position="105"/>
    </location>
</feature>
<dbReference type="Gene3D" id="1.10.1740.10">
    <property type="match status" value="1"/>
</dbReference>
<dbReference type="Proteomes" id="UP000584867">
    <property type="component" value="Unassembled WGS sequence"/>
</dbReference>
<sequence>MDTLAHRSEDSKSIRLDDPDEELIALAKQGVDSAFSELCRRHQTMTYRVVRRILKNDEDAEDALQESFVRVYLHIASFDGRSKFSTWLTRIAINTALMAIRKRNRMPAYSTDELTEGEVHRYHPLWSLPLSPEVALQRSETSELLRLAIRRLPANLRKVTEIRHAEDHSVAEIAGITGLSIAATKSRLLRARVKLSEKMRPINHEKRSDSRLKVAV</sequence>
<dbReference type="RefSeq" id="WP_184257243.1">
    <property type="nucleotide sequence ID" value="NZ_JACHIO010000013.1"/>
</dbReference>
<dbReference type="Pfam" id="PF08281">
    <property type="entry name" value="Sigma70_r4_2"/>
    <property type="match status" value="1"/>
</dbReference>
<dbReference type="EMBL" id="JACHIO010000013">
    <property type="protein sequence ID" value="MBB5064939.1"/>
    <property type="molecule type" value="Genomic_DNA"/>
</dbReference>
<dbReference type="InterPro" id="IPR013324">
    <property type="entry name" value="RNA_pol_sigma_r3/r4-like"/>
</dbReference>
<keyword evidence="2" id="KW-0805">Transcription regulation</keyword>
<protein>
    <submittedName>
        <fullName evidence="7">RNA polymerase sigma-70 factor (ECF subfamily)</fullName>
    </submittedName>
</protein>
<dbReference type="PANTHER" id="PTHR43133:SF51">
    <property type="entry name" value="RNA POLYMERASE SIGMA FACTOR"/>
    <property type="match status" value="1"/>
</dbReference>
<evidence type="ECO:0000256" key="3">
    <source>
        <dbReference type="ARBA" id="ARBA00023082"/>
    </source>
</evidence>
<accession>A0A7W8EAV8</accession>
<dbReference type="Pfam" id="PF04542">
    <property type="entry name" value="Sigma70_r2"/>
    <property type="match status" value="1"/>
</dbReference>
<dbReference type="GO" id="GO:0006352">
    <property type="term" value="P:DNA-templated transcription initiation"/>
    <property type="evidence" value="ECO:0007669"/>
    <property type="project" value="InterPro"/>
</dbReference>
<feature type="domain" description="RNA polymerase sigma factor 70 region 4 type 2" evidence="6">
    <location>
        <begin position="143"/>
        <end position="195"/>
    </location>
</feature>
<name>A0A7W8EAV8_9BACT</name>
<keyword evidence="3" id="KW-0731">Sigma factor</keyword>